<reference evidence="4 5" key="1">
    <citation type="submission" date="2021-06" db="EMBL/GenBank/DDBJ databases">
        <title>Caerostris darwini draft genome.</title>
        <authorList>
            <person name="Kono N."/>
            <person name="Arakawa K."/>
        </authorList>
    </citation>
    <scope>NUCLEOTIDE SEQUENCE [LARGE SCALE GENOMIC DNA]</scope>
</reference>
<comment type="caution">
    <text evidence="4">The sequence shown here is derived from an EMBL/GenBank/DDBJ whole genome shotgun (WGS) entry which is preliminary data.</text>
</comment>
<comment type="subcellular location">
    <subcellularLocation>
        <location evidence="1">Nucleus</location>
    </subcellularLocation>
</comment>
<dbReference type="SMART" id="SM00674">
    <property type="entry name" value="CENPB"/>
    <property type="match status" value="1"/>
</dbReference>
<evidence type="ECO:0000313" key="5">
    <source>
        <dbReference type="Proteomes" id="UP001054837"/>
    </source>
</evidence>
<evidence type="ECO:0000313" key="4">
    <source>
        <dbReference type="EMBL" id="GIY69360.1"/>
    </source>
</evidence>
<gene>
    <name evidence="4" type="ORF">CDAR_470461</name>
</gene>
<dbReference type="SUPFAM" id="SSF48295">
    <property type="entry name" value="TrpR-like"/>
    <property type="match status" value="1"/>
</dbReference>
<dbReference type="Pfam" id="PF09607">
    <property type="entry name" value="BrkDBD"/>
    <property type="match status" value="1"/>
</dbReference>
<evidence type="ECO:0000259" key="3">
    <source>
        <dbReference type="PROSITE" id="PS51253"/>
    </source>
</evidence>
<dbReference type="Proteomes" id="UP001054837">
    <property type="component" value="Unassembled WGS sequence"/>
</dbReference>
<evidence type="ECO:0000256" key="2">
    <source>
        <dbReference type="ARBA" id="ARBA00023125"/>
    </source>
</evidence>
<evidence type="ECO:0000256" key="1">
    <source>
        <dbReference type="ARBA" id="ARBA00004123"/>
    </source>
</evidence>
<dbReference type="GO" id="GO:0005634">
    <property type="term" value="C:nucleus"/>
    <property type="evidence" value="ECO:0007669"/>
    <property type="project" value="UniProtKB-SubCell"/>
</dbReference>
<keyword evidence="5" id="KW-1185">Reference proteome</keyword>
<name>A0AAV4VIU3_9ARAC</name>
<dbReference type="Pfam" id="PF03221">
    <property type="entry name" value="HTH_Tnp_Tc5"/>
    <property type="match status" value="1"/>
</dbReference>
<dbReference type="InterPro" id="IPR010921">
    <property type="entry name" value="Trp_repressor/repl_initiator"/>
</dbReference>
<dbReference type="InterPro" id="IPR009057">
    <property type="entry name" value="Homeodomain-like_sf"/>
</dbReference>
<protein>
    <submittedName>
        <fullName evidence="4">HTH CENPB-type domain-containing protein</fullName>
    </submittedName>
</protein>
<accession>A0AAV4VIU3</accession>
<dbReference type="InterPro" id="IPR018586">
    <property type="entry name" value="Brinker_DNA-bd"/>
</dbReference>
<dbReference type="GO" id="GO:0043565">
    <property type="term" value="F:sequence-specific DNA binding"/>
    <property type="evidence" value="ECO:0007669"/>
    <property type="project" value="InterPro"/>
</dbReference>
<proteinExistence type="predicted"/>
<dbReference type="SUPFAM" id="SSF46689">
    <property type="entry name" value="Homeodomain-like"/>
    <property type="match status" value="1"/>
</dbReference>
<dbReference type="AlphaFoldDB" id="A0AAV4VIU3"/>
<sequence length="138" mass="16034">MSGKRNSYTADFKLQVIAFAEKHNNIVAARHFSVNEKQVREWRKKRLELEVIPKSKKASRGHRPMFHALEEKLAAWIQESRMNGFMVTRSAIRIMAMNMLKQSEFAQSNPVNFVASVGWCDRFMNSRVHFSPTCFVAK</sequence>
<dbReference type="PROSITE" id="PS51253">
    <property type="entry name" value="HTH_CENPB"/>
    <property type="match status" value="1"/>
</dbReference>
<feature type="domain" description="HTH CENPB-type" evidence="3">
    <location>
        <begin position="57"/>
        <end position="133"/>
    </location>
</feature>
<dbReference type="Gene3D" id="1.10.10.60">
    <property type="entry name" value="Homeodomain-like"/>
    <property type="match status" value="2"/>
</dbReference>
<keyword evidence="2" id="KW-0238">DNA-binding</keyword>
<organism evidence="4 5">
    <name type="scientific">Caerostris darwini</name>
    <dbReference type="NCBI Taxonomy" id="1538125"/>
    <lineage>
        <taxon>Eukaryota</taxon>
        <taxon>Metazoa</taxon>
        <taxon>Ecdysozoa</taxon>
        <taxon>Arthropoda</taxon>
        <taxon>Chelicerata</taxon>
        <taxon>Arachnida</taxon>
        <taxon>Araneae</taxon>
        <taxon>Araneomorphae</taxon>
        <taxon>Entelegynae</taxon>
        <taxon>Araneoidea</taxon>
        <taxon>Araneidae</taxon>
        <taxon>Caerostris</taxon>
    </lineage>
</organism>
<dbReference type="EMBL" id="BPLQ01013035">
    <property type="protein sequence ID" value="GIY69360.1"/>
    <property type="molecule type" value="Genomic_DNA"/>
</dbReference>
<dbReference type="InterPro" id="IPR006600">
    <property type="entry name" value="HTH_CenpB_DNA-bd_dom"/>
</dbReference>